<feature type="compositionally biased region" description="Basic residues" evidence="4">
    <location>
        <begin position="28"/>
        <end position="40"/>
    </location>
</feature>
<feature type="coiled-coil region" evidence="3">
    <location>
        <begin position="889"/>
        <end position="916"/>
    </location>
</feature>
<feature type="repeat" description="PPR" evidence="2">
    <location>
        <begin position="380"/>
        <end position="414"/>
    </location>
</feature>
<proteinExistence type="predicted"/>
<feature type="region of interest" description="Disordered" evidence="4">
    <location>
        <begin position="1"/>
        <end position="55"/>
    </location>
</feature>
<sequence>MPSAVESLEVPAPADAEDAAGAGGEASRKKKGAKAVRSKRGREGKPQPEDSGNQWATRIRQCGKMKDLQGALAAMEEAAVAAGISSRQHQEVQNALLHSGDAAGDTASDLFNRLKEEKKADVVTFNIMLRSLLSAGKREEEMNEHGLSANKALLIVRDILLEVASVRLCQDWMKNTDFGITNAACSILLKRITSETAADEVDRSFALIDQLSEPVDEDFPAIGKWCRDPSRQVIEAAIRTSRPAVANKFMEMLGSLRNKKSGGSSAATFGSMIKLHGQNRDLQQVWSTWNLMREKGVHQTAADGLSFILNTVIYSSIIKGFAQAKQPEKCFDVLDEMEEQGIPGNTITYNTLLDACAKCGTMSRVPAVFENMRQRQVEPDRITYSTLIKGYCVAGELDCAFKLFDELKADGKLDLDEIVYNSLLDGCGRKQKPQKAMEYLQVKLLGRARRLNDALKLASDYQKDFGLKLNVQVFTCLMQACLLNKTPGWRYDVAMRVPKAMQIYSDMISHRLGRHGTVSWDVYQTGKPTRYWWSRAQKGSWDVEDGCIQAAAFAEATQAGGAGEIPFRWLTLRDSGDGVLKGFRGFLYSFDERRATLQVRGGKVDRKTADLVLEAIRCWTWQILVESCEAKRARVSVTKKASKAFAEAEEGWQKAGSRGKAWLESGYEAWEKQGSRGFHEKPQRRRYKIFSGQRQIPRLGGSQGQSIQELTLQTLRSILGLELNCSWADIVASQLQSGVDRISSLHPGHKLRERSIRNDPQDGGGQDEWKEEKQEDEEYRSGDSGQELTRQEEDDDEESEAEELRQLLLQAEMVLDMTSAADGPDFLEALCSLTVDGQDLVSKQREELLSHVFALVAARGTFYSFGHLQSGFCAPQLTVIGLMMSEIACAKREQELGDLQADHERQRAEIEELCDVVASRDDEVGRIRSQLEVYEDQHDLQCMLGTSVTSKAQMKATVLALAMAPSLAAWRASEPFVLLQWATGRYWLRAARLEFCIGHSGETVADCGSGKANLDTLPSNTSTMTLYRPHRERDSQQYGPGTEPCHLFISPTADASEAQGVRCSPWIEMSVLRSLLSPRKLLVFLSHFPMASRTERLMRTRIDGKR</sequence>
<gene>
    <name evidence="5" type="ORF">AK812_SmicGene18926</name>
</gene>
<name>A0A1Q9DTV5_SYMMI</name>
<dbReference type="Pfam" id="PF13041">
    <property type="entry name" value="PPR_2"/>
    <property type="match status" value="1"/>
</dbReference>
<dbReference type="PROSITE" id="PS51375">
    <property type="entry name" value="PPR"/>
    <property type="match status" value="3"/>
</dbReference>
<dbReference type="Pfam" id="PF01535">
    <property type="entry name" value="PPR"/>
    <property type="match status" value="3"/>
</dbReference>
<dbReference type="AlphaFoldDB" id="A0A1Q9DTV5"/>
<dbReference type="OrthoDB" id="185373at2759"/>
<dbReference type="NCBIfam" id="TIGR00756">
    <property type="entry name" value="PPR"/>
    <property type="match status" value="4"/>
</dbReference>
<keyword evidence="6" id="KW-1185">Reference proteome</keyword>
<evidence type="ECO:0000256" key="3">
    <source>
        <dbReference type="SAM" id="Coils"/>
    </source>
</evidence>
<dbReference type="EMBL" id="LSRX01000391">
    <property type="protein sequence ID" value="OLP98568.1"/>
    <property type="molecule type" value="Genomic_DNA"/>
</dbReference>
<protein>
    <submittedName>
        <fullName evidence="5">Pentatricopeptide repeat-containing protein, mitochondrial</fullName>
    </submittedName>
</protein>
<feature type="repeat" description="PPR" evidence="2">
    <location>
        <begin position="310"/>
        <end position="344"/>
    </location>
</feature>
<evidence type="ECO:0000256" key="2">
    <source>
        <dbReference type="PROSITE-ProRule" id="PRU00708"/>
    </source>
</evidence>
<keyword evidence="3" id="KW-0175">Coiled coil</keyword>
<dbReference type="InterPro" id="IPR002885">
    <property type="entry name" value="PPR_rpt"/>
</dbReference>
<evidence type="ECO:0000256" key="1">
    <source>
        <dbReference type="ARBA" id="ARBA00022737"/>
    </source>
</evidence>
<dbReference type="Gene3D" id="1.25.40.10">
    <property type="entry name" value="Tetratricopeptide repeat domain"/>
    <property type="match status" value="2"/>
</dbReference>
<feature type="repeat" description="PPR" evidence="2">
    <location>
        <begin position="345"/>
        <end position="379"/>
    </location>
</feature>
<feature type="compositionally biased region" description="Acidic residues" evidence="4">
    <location>
        <begin position="792"/>
        <end position="801"/>
    </location>
</feature>
<keyword evidence="1" id="KW-0677">Repeat</keyword>
<comment type="caution">
    <text evidence="5">The sequence shown here is derived from an EMBL/GenBank/DDBJ whole genome shotgun (WGS) entry which is preliminary data.</text>
</comment>
<accession>A0A1Q9DTV5</accession>
<dbReference type="PANTHER" id="PTHR47447">
    <property type="entry name" value="OS03G0856100 PROTEIN"/>
    <property type="match status" value="1"/>
</dbReference>
<feature type="region of interest" description="Disordered" evidence="4">
    <location>
        <begin position="750"/>
        <end position="802"/>
    </location>
</feature>
<evidence type="ECO:0000313" key="5">
    <source>
        <dbReference type="EMBL" id="OLP98568.1"/>
    </source>
</evidence>
<organism evidence="5 6">
    <name type="scientific">Symbiodinium microadriaticum</name>
    <name type="common">Dinoflagellate</name>
    <name type="synonym">Zooxanthella microadriatica</name>
    <dbReference type="NCBI Taxonomy" id="2951"/>
    <lineage>
        <taxon>Eukaryota</taxon>
        <taxon>Sar</taxon>
        <taxon>Alveolata</taxon>
        <taxon>Dinophyceae</taxon>
        <taxon>Suessiales</taxon>
        <taxon>Symbiodiniaceae</taxon>
        <taxon>Symbiodinium</taxon>
    </lineage>
</organism>
<reference evidence="5 6" key="1">
    <citation type="submission" date="2016-02" db="EMBL/GenBank/DDBJ databases">
        <title>Genome analysis of coral dinoflagellate symbionts highlights evolutionary adaptations to a symbiotic lifestyle.</title>
        <authorList>
            <person name="Aranda M."/>
            <person name="Li Y."/>
            <person name="Liew Y.J."/>
            <person name="Baumgarten S."/>
            <person name="Simakov O."/>
            <person name="Wilson M."/>
            <person name="Piel J."/>
            <person name="Ashoor H."/>
            <person name="Bougouffa S."/>
            <person name="Bajic V.B."/>
            <person name="Ryu T."/>
            <person name="Ravasi T."/>
            <person name="Bayer T."/>
            <person name="Micklem G."/>
            <person name="Kim H."/>
            <person name="Bhak J."/>
            <person name="Lajeunesse T.C."/>
            <person name="Voolstra C.R."/>
        </authorList>
    </citation>
    <scope>NUCLEOTIDE SEQUENCE [LARGE SCALE GENOMIC DNA]</scope>
    <source>
        <strain evidence="5 6">CCMP2467</strain>
    </source>
</reference>
<evidence type="ECO:0000313" key="6">
    <source>
        <dbReference type="Proteomes" id="UP000186817"/>
    </source>
</evidence>
<dbReference type="Proteomes" id="UP000186817">
    <property type="component" value="Unassembled WGS sequence"/>
</dbReference>
<dbReference type="PANTHER" id="PTHR47447:SF17">
    <property type="entry name" value="OS12G0638900 PROTEIN"/>
    <property type="match status" value="1"/>
</dbReference>
<evidence type="ECO:0000256" key="4">
    <source>
        <dbReference type="SAM" id="MobiDB-lite"/>
    </source>
</evidence>
<dbReference type="InterPro" id="IPR011990">
    <property type="entry name" value="TPR-like_helical_dom_sf"/>
</dbReference>